<dbReference type="WBParaSite" id="TMUE_3000012504.1">
    <property type="protein sequence ID" value="TMUE_3000012504.1"/>
    <property type="gene ID" value="WBGene00301599"/>
</dbReference>
<reference evidence="2" key="1">
    <citation type="submission" date="2019-12" db="UniProtKB">
        <authorList>
            <consortium name="WormBaseParasite"/>
        </authorList>
    </citation>
    <scope>IDENTIFICATION</scope>
</reference>
<name>A0A5S6QZI8_TRIMR</name>
<evidence type="ECO:0000313" key="2">
    <source>
        <dbReference type="WBParaSite" id="TMUE_3000012504.1"/>
    </source>
</evidence>
<protein>
    <submittedName>
        <fullName evidence="2">Uncharacterized protein</fullName>
    </submittedName>
</protein>
<keyword evidence="1" id="KW-1185">Reference proteome</keyword>
<dbReference type="Proteomes" id="UP000046395">
    <property type="component" value="Unassembled WGS sequence"/>
</dbReference>
<proteinExistence type="predicted"/>
<accession>A0A5S6QZI8</accession>
<organism evidence="1 2">
    <name type="scientific">Trichuris muris</name>
    <name type="common">Mouse whipworm</name>
    <dbReference type="NCBI Taxonomy" id="70415"/>
    <lineage>
        <taxon>Eukaryota</taxon>
        <taxon>Metazoa</taxon>
        <taxon>Ecdysozoa</taxon>
        <taxon>Nematoda</taxon>
        <taxon>Enoplea</taxon>
        <taxon>Dorylaimia</taxon>
        <taxon>Trichinellida</taxon>
        <taxon>Trichuridae</taxon>
        <taxon>Trichuris</taxon>
    </lineage>
</organism>
<dbReference type="AlphaFoldDB" id="A0A5S6QZI8"/>
<evidence type="ECO:0000313" key="1">
    <source>
        <dbReference type="Proteomes" id="UP000046395"/>
    </source>
</evidence>
<sequence length="181" mass="20114">MRRIVASPPLFGLRNVAAARTYGLFKAVLAAYSWDTLFNSPSLSRVPLGLPYEGVGELFERPRTHARSPLVSSTGKKKAMATTWSVDQPEGVLIFSPTHLVVKRDDLLITCSTFFDLLAAFHFPAMLRRWTRHVSRRLSAHCRRSSVVTCWDKMGSIPLQSFCVDNFLYPAGSPASVGLQS</sequence>